<accession>A0A426Z7K0</accession>
<evidence type="ECO:0000313" key="2">
    <source>
        <dbReference type="EMBL" id="RRT59941.1"/>
    </source>
</evidence>
<dbReference type="AlphaFoldDB" id="A0A426Z7K0"/>
<organism evidence="2 3">
    <name type="scientific">Ensete ventricosum</name>
    <name type="common">Abyssinian banana</name>
    <name type="synonym">Musa ensete</name>
    <dbReference type="NCBI Taxonomy" id="4639"/>
    <lineage>
        <taxon>Eukaryota</taxon>
        <taxon>Viridiplantae</taxon>
        <taxon>Streptophyta</taxon>
        <taxon>Embryophyta</taxon>
        <taxon>Tracheophyta</taxon>
        <taxon>Spermatophyta</taxon>
        <taxon>Magnoliopsida</taxon>
        <taxon>Liliopsida</taxon>
        <taxon>Zingiberales</taxon>
        <taxon>Musaceae</taxon>
        <taxon>Ensete</taxon>
    </lineage>
</organism>
<name>A0A426Z7K0_ENSVE</name>
<evidence type="ECO:0000256" key="1">
    <source>
        <dbReference type="SAM" id="MobiDB-lite"/>
    </source>
</evidence>
<dbReference type="Proteomes" id="UP000287651">
    <property type="component" value="Unassembled WGS sequence"/>
</dbReference>
<feature type="compositionally biased region" description="Pro residues" evidence="1">
    <location>
        <begin position="9"/>
        <end position="18"/>
    </location>
</feature>
<proteinExistence type="predicted"/>
<dbReference type="EMBL" id="AMZH03007995">
    <property type="protein sequence ID" value="RRT59941.1"/>
    <property type="molecule type" value="Genomic_DNA"/>
</dbReference>
<reference evidence="2 3" key="1">
    <citation type="journal article" date="2014" name="Agronomy (Basel)">
        <title>A Draft Genome Sequence for Ensete ventricosum, the Drought-Tolerant Tree Against Hunger.</title>
        <authorList>
            <person name="Harrison J."/>
            <person name="Moore K.A."/>
            <person name="Paszkiewicz K."/>
            <person name="Jones T."/>
            <person name="Grant M."/>
            <person name="Ambacheew D."/>
            <person name="Muzemil S."/>
            <person name="Studholme D.J."/>
        </authorList>
    </citation>
    <scope>NUCLEOTIDE SEQUENCE [LARGE SCALE GENOMIC DNA]</scope>
</reference>
<evidence type="ECO:0000313" key="3">
    <source>
        <dbReference type="Proteomes" id="UP000287651"/>
    </source>
</evidence>
<sequence>DALALSLPPSAPPPPPLPCAGGGAAHSLRGQSPLRQALLPSGDTSRAGDSPSRSRSCLHGCCHFGWLPLAGGLAVVGRPFAGGPWLQSAAPLQVVGRPCKGAGRGHARLPLARASFAMKMQQECVE</sequence>
<feature type="non-terminal residue" evidence="2">
    <location>
        <position position="1"/>
    </location>
</feature>
<protein>
    <submittedName>
        <fullName evidence="2">Uncharacterized protein</fullName>
    </submittedName>
</protein>
<comment type="caution">
    <text evidence="2">The sequence shown here is derived from an EMBL/GenBank/DDBJ whole genome shotgun (WGS) entry which is preliminary data.</text>
</comment>
<feature type="region of interest" description="Disordered" evidence="1">
    <location>
        <begin position="36"/>
        <end position="55"/>
    </location>
</feature>
<gene>
    <name evidence="2" type="ORF">B296_00006073</name>
</gene>
<feature type="region of interest" description="Disordered" evidence="1">
    <location>
        <begin position="1"/>
        <end position="30"/>
    </location>
</feature>